<keyword evidence="3" id="KW-1185">Reference proteome</keyword>
<protein>
    <recommendedName>
        <fullName evidence="1">DUF362 domain-containing protein</fullName>
    </recommendedName>
</protein>
<dbReference type="OrthoDB" id="374257at2157"/>
<evidence type="ECO:0000313" key="3">
    <source>
        <dbReference type="Proteomes" id="UP000218615"/>
    </source>
</evidence>
<dbReference type="AlphaFoldDB" id="A0A284VQW7"/>
<feature type="domain" description="DUF362" evidence="1">
    <location>
        <begin position="29"/>
        <end position="218"/>
    </location>
</feature>
<evidence type="ECO:0000313" key="2">
    <source>
        <dbReference type="EMBL" id="SNQ61567.1"/>
    </source>
</evidence>
<dbReference type="EMBL" id="FZMP01000185">
    <property type="protein sequence ID" value="SNQ61567.1"/>
    <property type="molecule type" value="Genomic_DNA"/>
</dbReference>
<gene>
    <name evidence="2" type="ORF">MNV_40035</name>
</gene>
<dbReference type="Pfam" id="PF04015">
    <property type="entry name" value="DUF362"/>
    <property type="match status" value="1"/>
</dbReference>
<evidence type="ECO:0000259" key="1">
    <source>
        <dbReference type="Pfam" id="PF04015"/>
    </source>
</evidence>
<name>A0A284VQW7_9EURY</name>
<dbReference type="Proteomes" id="UP000218615">
    <property type="component" value="Unassembled WGS sequence"/>
</dbReference>
<dbReference type="STRING" id="1392998.ANME2D_02799"/>
<sequence length="324" mass="35222">MTTSVTIGRDPEEVMAAAFKNIPKVNNYVIKVNLCTIASCPITTSVESVNGIIARILKINPDARIKVVESDATALNADTAFKRLGYTDLEGAGVANLSKDDAVKVDVNGGIIGILNVPLTLYECDCLINMARLKTHVFTKVSLGTKNLFGMIARKDKESLHPFLDSILVDLAGFYRPNLTIIEGNMGLEGRGPVDGMPKQDNVFIAGDDVLSTDLVASAYMGIKKVPHLELAQKVLGKRDIHITGEVELLDNPVPYKTMARLPYTTTRFGFYIASLGKRLEMLGNSVAFAGDALGAVDMEVLKQKISYRDAFSVLLRKTTKINI</sequence>
<proteinExistence type="predicted"/>
<dbReference type="RefSeq" id="WP_096206236.1">
    <property type="nucleotide sequence ID" value="NZ_FZMP01000185.1"/>
</dbReference>
<organism evidence="2 3">
    <name type="scientific">Candidatus Methanoperedens nitratireducens</name>
    <dbReference type="NCBI Taxonomy" id="1392998"/>
    <lineage>
        <taxon>Archaea</taxon>
        <taxon>Methanobacteriati</taxon>
        <taxon>Methanobacteriota</taxon>
        <taxon>Stenosarchaea group</taxon>
        <taxon>Methanomicrobia</taxon>
        <taxon>Methanosarcinales</taxon>
        <taxon>ANME-2 cluster</taxon>
        <taxon>Candidatus Methanoperedentaceae</taxon>
        <taxon>Candidatus Methanoperedens</taxon>
    </lineage>
</organism>
<accession>A0A284VQW7</accession>
<dbReference type="InterPro" id="IPR007160">
    <property type="entry name" value="DUF362"/>
</dbReference>
<reference evidence="3" key="1">
    <citation type="submission" date="2017-06" db="EMBL/GenBank/DDBJ databases">
        <authorList>
            <person name="Cremers G."/>
        </authorList>
    </citation>
    <scope>NUCLEOTIDE SEQUENCE [LARGE SCALE GENOMIC DNA]</scope>
</reference>